<feature type="region of interest" description="Disordered" evidence="1">
    <location>
        <begin position="62"/>
        <end position="83"/>
    </location>
</feature>
<dbReference type="AlphaFoldDB" id="A0A4C1WB24"/>
<feature type="compositionally biased region" description="Polar residues" evidence="1">
    <location>
        <begin position="67"/>
        <end position="76"/>
    </location>
</feature>
<dbReference type="EMBL" id="BGZK01000500">
    <property type="protein sequence ID" value="GBP47345.1"/>
    <property type="molecule type" value="Genomic_DNA"/>
</dbReference>
<dbReference type="Proteomes" id="UP000299102">
    <property type="component" value="Unassembled WGS sequence"/>
</dbReference>
<evidence type="ECO:0000313" key="2">
    <source>
        <dbReference type="EMBL" id="GBP47345.1"/>
    </source>
</evidence>
<organism evidence="2 3">
    <name type="scientific">Eumeta variegata</name>
    <name type="common">Bagworm moth</name>
    <name type="synonym">Eumeta japonica</name>
    <dbReference type="NCBI Taxonomy" id="151549"/>
    <lineage>
        <taxon>Eukaryota</taxon>
        <taxon>Metazoa</taxon>
        <taxon>Ecdysozoa</taxon>
        <taxon>Arthropoda</taxon>
        <taxon>Hexapoda</taxon>
        <taxon>Insecta</taxon>
        <taxon>Pterygota</taxon>
        <taxon>Neoptera</taxon>
        <taxon>Endopterygota</taxon>
        <taxon>Lepidoptera</taxon>
        <taxon>Glossata</taxon>
        <taxon>Ditrysia</taxon>
        <taxon>Tineoidea</taxon>
        <taxon>Psychidae</taxon>
        <taxon>Oiketicinae</taxon>
        <taxon>Eumeta</taxon>
    </lineage>
</organism>
<evidence type="ECO:0000256" key="1">
    <source>
        <dbReference type="SAM" id="MobiDB-lite"/>
    </source>
</evidence>
<keyword evidence="3" id="KW-1185">Reference proteome</keyword>
<proteinExistence type="predicted"/>
<protein>
    <submittedName>
        <fullName evidence="2">Uncharacterized protein</fullName>
    </submittedName>
</protein>
<accession>A0A4C1WB24</accession>
<comment type="caution">
    <text evidence="2">The sequence shown here is derived from an EMBL/GenBank/DDBJ whole genome shotgun (WGS) entry which is preliminary data.</text>
</comment>
<name>A0A4C1WB24_EUMVA</name>
<reference evidence="2 3" key="1">
    <citation type="journal article" date="2019" name="Commun. Biol.">
        <title>The bagworm genome reveals a unique fibroin gene that provides high tensile strength.</title>
        <authorList>
            <person name="Kono N."/>
            <person name="Nakamura H."/>
            <person name="Ohtoshi R."/>
            <person name="Tomita M."/>
            <person name="Numata K."/>
            <person name="Arakawa K."/>
        </authorList>
    </citation>
    <scope>NUCLEOTIDE SEQUENCE [LARGE SCALE GENOMIC DNA]</scope>
</reference>
<gene>
    <name evidence="2" type="ORF">EVAR_38946_1</name>
</gene>
<evidence type="ECO:0000313" key="3">
    <source>
        <dbReference type="Proteomes" id="UP000299102"/>
    </source>
</evidence>
<sequence>MPPPSYGPGWTVAFEAPPSAAYVCDRAAWTAGGLHRRSSSVHVVAEEHCERFRIRLERSSVRERQYHQQSKQSTLKISKDLHQ</sequence>